<proteinExistence type="predicted"/>
<feature type="transmembrane region" description="Helical" evidence="6">
    <location>
        <begin position="143"/>
        <end position="162"/>
    </location>
</feature>
<feature type="transmembrane region" description="Helical" evidence="6">
    <location>
        <begin position="316"/>
        <end position="334"/>
    </location>
</feature>
<dbReference type="EMBL" id="CAJEWD010000004">
    <property type="protein sequence ID" value="CAD2073882.1"/>
    <property type="molecule type" value="Genomic_DNA"/>
</dbReference>
<gene>
    <name evidence="7" type="primary">mntH_2</name>
    <name evidence="7" type="ORF">JEODO184_00579</name>
</gene>
<evidence type="ECO:0000313" key="7">
    <source>
        <dbReference type="EMBL" id="CAD2073882.1"/>
    </source>
</evidence>
<dbReference type="PANTHER" id="PTHR11706">
    <property type="entry name" value="SOLUTE CARRIER PROTEIN FAMILY 11 MEMBER"/>
    <property type="match status" value="1"/>
</dbReference>
<sequence>MWEKIKNLGPGMLVAGAFVGTGTITTSIVAGTEHGYTLLWASVTAAILIAIILQEMTARLSLSTGKPLAVIVREKLGLWASIIVILAIVGGNSVYSVGNLSGVNIALGGLFENVPASVWIIGVTLIYWSLLMLGKYNVLEKTITILVAAMGVLFLINMFYVKPDYLEVIKGLTIPTFELSEITIVIALIGTTVVPYNFYLHSTAVLERGWHKNPKGNLEMMRFDTIVPIFIGGLVTMAIGVVAGTVLHPLHLSEGLVIEGSNQMAMTIEPLLGKVAYALFSLGLLAAAISSMPMAALSAAYVFTQSFGLNPDMKGTAFRLVFSFVAWVPVFFAIGVKNPIWTIILAQSINGMLLPITAVLVLYLINKKDTSGSLRNNTFSNILGFVAVGFTIVLGIINIISTFQ</sequence>
<evidence type="ECO:0000256" key="3">
    <source>
        <dbReference type="ARBA" id="ARBA00022692"/>
    </source>
</evidence>
<dbReference type="AlphaFoldDB" id="A0A6V7RAU4"/>
<feature type="transmembrane region" description="Helical" evidence="6">
    <location>
        <begin position="116"/>
        <end position="136"/>
    </location>
</feature>
<evidence type="ECO:0000256" key="2">
    <source>
        <dbReference type="ARBA" id="ARBA00022448"/>
    </source>
</evidence>
<dbReference type="GO" id="GO:0005886">
    <property type="term" value="C:plasma membrane"/>
    <property type="evidence" value="ECO:0007669"/>
    <property type="project" value="TreeGrafter"/>
</dbReference>
<dbReference type="Pfam" id="PF01566">
    <property type="entry name" value="Nramp"/>
    <property type="match status" value="1"/>
</dbReference>
<feature type="transmembrane region" description="Helical" evidence="6">
    <location>
        <begin position="275"/>
        <end position="304"/>
    </location>
</feature>
<comment type="subcellular location">
    <subcellularLocation>
        <location evidence="1">Membrane</location>
        <topology evidence="1">Multi-pass membrane protein</topology>
    </subcellularLocation>
</comment>
<reference evidence="7 8" key="1">
    <citation type="submission" date="2020-07" db="EMBL/GenBank/DDBJ databases">
        <authorList>
            <person name="Criscuolo A."/>
        </authorList>
    </citation>
    <scope>NUCLEOTIDE SEQUENCE [LARGE SCALE GENOMIC DNA]</scope>
    <source>
        <strain evidence="7">CIP111649</strain>
    </source>
</reference>
<dbReference type="GO" id="GO:0015086">
    <property type="term" value="F:cadmium ion transmembrane transporter activity"/>
    <property type="evidence" value="ECO:0007669"/>
    <property type="project" value="TreeGrafter"/>
</dbReference>
<feature type="transmembrane region" description="Helical" evidence="6">
    <location>
        <begin position="12"/>
        <end position="31"/>
    </location>
</feature>
<feature type="transmembrane region" description="Helical" evidence="6">
    <location>
        <begin position="340"/>
        <end position="366"/>
    </location>
</feature>
<evidence type="ECO:0000256" key="5">
    <source>
        <dbReference type="ARBA" id="ARBA00023136"/>
    </source>
</evidence>
<protein>
    <submittedName>
        <fullName evidence="7">Divalent metal cation transporter MntH</fullName>
    </submittedName>
</protein>
<dbReference type="PRINTS" id="PR00447">
    <property type="entry name" value="NATRESASSCMP"/>
</dbReference>
<dbReference type="GO" id="GO:0005384">
    <property type="term" value="F:manganese ion transmembrane transporter activity"/>
    <property type="evidence" value="ECO:0007669"/>
    <property type="project" value="TreeGrafter"/>
</dbReference>
<dbReference type="InterPro" id="IPR001046">
    <property type="entry name" value="NRAMP_fam"/>
</dbReference>
<evidence type="ECO:0000256" key="1">
    <source>
        <dbReference type="ARBA" id="ARBA00004141"/>
    </source>
</evidence>
<dbReference type="Proteomes" id="UP000589351">
    <property type="component" value="Unassembled WGS sequence"/>
</dbReference>
<evidence type="ECO:0000256" key="6">
    <source>
        <dbReference type="SAM" id="Phobius"/>
    </source>
</evidence>
<feature type="transmembrane region" description="Helical" evidence="6">
    <location>
        <begin position="76"/>
        <end position="96"/>
    </location>
</feature>
<feature type="transmembrane region" description="Helical" evidence="6">
    <location>
        <begin position="182"/>
        <end position="206"/>
    </location>
</feature>
<dbReference type="PANTHER" id="PTHR11706:SF33">
    <property type="entry name" value="NATURAL RESISTANCE-ASSOCIATED MACROPHAGE PROTEIN 2"/>
    <property type="match status" value="1"/>
</dbReference>
<keyword evidence="3 6" id="KW-0812">Transmembrane</keyword>
<dbReference type="RefSeq" id="WP_185125125.1">
    <property type="nucleotide sequence ID" value="NZ_CAJEWD010000004.1"/>
</dbReference>
<feature type="transmembrane region" description="Helical" evidence="6">
    <location>
        <begin position="37"/>
        <end position="56"/>
    </location>
</feature>
<feature type="transmembrane region" description="Helical" evidence="6">
    <location>
        <begin position="226"/>
        <end position="247"/>
    </location>
</feature>
<evidence type="ECO:0000313" key="8">
    <source>
        <dbReference type="Proteomes" id="UP000589351"/>
    </source>
</evidence>
<keyword evidence="2" id="KW-0813">Transport</keyword>
<evidence type="ECO:0000256" key="4">
    <source>
        <dbReference type="ARBA" id="ARBA00022989"/>
    </source>
</evidence>
<keyword evidence="5 6" id="KW-0472">Membrane</keyword>
<keyword evidence="4 6" id="KW-1133">Transmembrane helix</keyword>
<dbReference type="GO" id="GO:0034755">
    <property type="term" value="P:iron ion transmembrane transport"/>
    <property type="evidence" value="ECO:0007669"/>
    <property type="project" value="TreeGrafter"/>
</dbReference>
<comment type="caution">
    <text evidence="7">The sequence shown here is derived from an EMBL/GenBank/DDBJ whole genome shotgun (WGS) entry which is preliminary data.</text>
</comment>
<organism evidence="7 8">
    <name type="scientific">Jeotgalicoccus meleagridis</name>
    <dbReference type="NCBI Taxonomy" id="2759181"/>
    <lineage>
        <taxon>Bacteria</taxon>
        <taxon>Bacillati</taxon>
        <taxon>Bacillota</taxon>
        <taxon>Bacilli</taxon>
        <taxon>Bacillales</taxon>
        <taxon>Staphylococcaceae</taxon>
        <taxon>Jeotgalicoccus</taxon>
    </lineage>
</organism>
<feature type="transmembrane region" description="Helical" evidence="6">
    <location>
        <begin position="378"/>
        <end position="400"/>
    </location>
</feature>
<dbReference type="NCBIfam" id="NF037982">
    <property type="entry name" value="Nramp_1"/>
    <property type="match status" value="1"/>
</dbReference>
<keyword evidence="8" id="KW-1185">Reference proteome</keyword>
<accession>A0A6V7RAU4</accession>
<name>A0A6V7RAU4_9STAP</name>